<evidence type="ECO:0000313" key="2">
    <source>
        <dbReference type="Proteomes" id="UP001589688"/>
    </source>
</evidence>
<dbReference type="RefSeq" id="WP_027953204.1">
    <property type="nucleotide sequence ID" value="NZ_JBHLZF010000002.1"/>
</dbReference>
<accession>A0ABV5ZJC5</accession>
<organism evidence="1 2">
    <name type="scientific">Hallella seregens ATCC 51272</name>
    <dbReference type="NCBI Taxonomy" id="1336250"/>
    <lineage>
        <taxon>Bacteria</taxon>
        <taxon>Pseudomonadati</taxon>
        <taxon>Bacteroidota</taxon>
        <taxon>Bacteroidia</taxon>
        <taxon>Bacteroidales</taxon>
        <taxon>Prevotellaceae</taxon>
        <taxon>Hallella</taxon>
    </lineage>
</organism>
<gene>
    <name evidence="1" type="ORF">ACFFK8_06650</name>
</gene>
<comment type="caution">
    <text evidence="1">The sequence shown here is derived from an EMBL/GenBank/DDBJ whole genome shotgun (WGS) entry which is preliminary data.</text>
</comment>
<evidence type="ECO:0000313" key="1">
    <source>
        <dbReference type="EMBL" id="MFB9897478.1"/>
    </source>
</evidence>
<dbReference type="Proteomes" id="UP001589688">
    <property type="component" value="Unassembled WGS sequence"/>
</dbReference>
<sequence>MKTYQKPEITVYYIESPEGIMAVSGNLTIHEERGDNCQLSKENDMSTSCFEVVDEDLWDEDK</sequence>
<name>A0ABV5ZJC5_9BACT</name>
<proteinExistence type="predicted"/>
<keyword evidence="2" id="KW-1185">Reference proteome</keyword>
<evidence type="ECO:0008006" key="3">
    <source>
        <dbReference type="Google" id="ProtNLM"/>
    </source>
</evidence>
<dbReference type="EMBL" id="JBHLZF010000002">
    <property type="protein sequence ID" value="MFB9897478.1"/>
    <property type="molecule type" value="Genomic_DNA"/>
</dbReference>
<reference evidence="1 2" key="1">
    <citation type="submission" date="2024-09" db="EMBL/GenBank/DDBJ databases">
        <authorList>
            <person name="Sun Q."/>
            <person name="Mori K."/>
        </authorList>
    </citation>
    <scope>NUCLEOTIDE SEQUENCE [LARGE SCALE GENOMIC DNA]</scope>
    <source>
        <strain evidence="1 2">ATCC 51272</strain>
    </source>
</reference>
<protein>
    <recommendedName>
        <fullName evidence="3">Phage protein</fullName>
    </recommendedName>
</protein>